<dbReference type="PANTHER" id="PTHR36558:SF1">
    <property type="entry name" value="RESTRICTION ENDONUCLEASE DOMAIN-CONTAINING PROTEIN-RELATED"/>
    <property type="match status" value="1"/>
</dbReference>
<evidence type="ECO:0000259" key="1">
    <source>
        <dbReference type="Pfam" id="PF05685"/>
    </source>
</evidence>
<comment type="caution">
    <text evidence="2">The sequence shown here is derived from an EMBL/GenBank/DDBJ whole genome shotgun (WGS) entry which is preliminary data.</text>
</comment>
<dbReference type="EMBL" id="NHRY01000263">
    <property type="protein sequence ID" value="PPQ27088.1"/>
    <property type="molecule type" value="Genomic_DNA"/>
</dbReference>
<dbReference type="PANTHER" id="PTHR36558">
    <property type="entry name" value="GLR1098 PROTEIN"/>
    <property type="match status" value="1"/>
</dbReference>
<protein>
    <recommendedName>
        <fullName evidence="1">Putative restriction endonuclease domain-containing protein</fullName>
    </recommendedName>
</protein>
<dbReference type="OrthoDB" id="7262039at2"/>
<dbReference type="CDD" id="cd06260">
    <property type="entry name" value="DUF820-like"/>
    <property type="match status" value="1"/>
</dbReference>
<dbReference type="Gene3D" id="3.90.1570.10">
    <property type="entry name" value="tt1808, chain A"/>
    <property type="match status" value="1"/>
</dbReference>
<sequence length="194" mass="21178">MSVALKQPMSLEAFLAWEEQQELRWEFDGFEPVAMTGGTSEHSAIQRNLVFALTGRLRGKPCQPYTSDLKIAVAGSIRYPDAFVVCSPVPRGTRVVTDPVAVFEVLSPSTASTDIGIKNQEYRDTPSIQRYVMLSQDDQRATIFARAGDDWVGHIASGDAILEMPEIGIEVPLAELYEGVSFDRPGGAEAVLDG</sequence>
<accession>A0A2S6MXL2</accession>
<reference evidence="2 3" key="1">
    <citation type="journal article" date="2018" name="Arch. Microbiol.">
        <title>New insights into the metabolic potential of the phototrophic purple bacterium Rhodopila globiformis DSM 161(T) from its draft genome sequence and evidence for a vanadium-dependent nitrogenase.</title>
        <authorList>
            <person name="Imhoff J.F."/>
            <person name="Rahn T."/>
            <person name="Kunzel S."/>
            <person name="Neulinger S.C."/>
        </authorList>
    </citation>
    <scope>NUCLEOTIDE SEQUENCE [LARGE SCALE GENOMIC DNA]</scope>
    <source>
        <strain evidence="2 3">DSM 161</strain>
    </source>
</reference>
<dbReference type="Pfam" id="PF05685">
    <property type="entry name" value="Uma2"/>
    <property type="match status" value="1"/>
</dbReference>
<dbReference type="Proteomes" id="UP000239724">
    <property type="component" value="Unassembled WGS sequence"/>
</dbReference>
<dbReference type="RefSeq" id="WP_104522227.1">
    <property type="nucleotide sequence ID" value="NZ_NHRY01000263.1"/>
</dbReference>
<feature type="domain" description="Putative restriction endonuclease" evidence="1">
    <location>
        <begin position="11"/>
        <end position="159"/>
    </location>
</feature>
<evidence type="ECO:0000313" key="2">
    <source>
        <dbReference type="EMBL" id="PPQ27088.1"/>
    </source>
</evidence>
<name>A0A2S6MXL2_RHOGL</name>
<dbReference type="SUPFAM" id="SSF52980">
    <property type="entry name" value="Restriction endonuclease-like"/>
    <property type="match status" value="1"/>
</dbReference>
<evidence type="ECO:0000313" key="3">
    <source>
        <dbReference type="Proteomes" id="UP000239724"/>
    </source>
</evidence>
<dbReference type="AlphaFoldDB" id="A0A2S6MXL2"/>
<proteinExistence type="predicted"/>
<organism evidence="2 3">
    <name type="scientific">Rhodopila globiformis</name>
    <name type="common">Rhodopseudomonas globiformis</name>
    <dbReference type="NCBI Taxonomy" id="1071"/>
    <lineage>
        <taxon>Bacteria</taxon>
        <taxon>Pseudomonadati</taxon>
        <taxon>Pseudomonadota</taxon>
        <taxon>Alphaproteobacteria</taxon>
        <taxon>Acetobacterales</taxon>
        <taxon>Acetobacteraceae</taxon>
        <taxon>Rhodopila</taxon>
    </lineage>
</organism>
<dbReference type="InterPro" id="IPR011335">
    <property type="entry name" value="Restrct_endonuc-II-like"/>
</dbReference>
<keyword evidence="3" id="KW-1185">Reference proteome</keyword>
<dbReference type="InterPro" id="IPR008538">
    <property type="entry name" value="Uma2"/>
</dbReference>
<dbReference type="InterPro" id="IPR012296">
    <property type="entry name" value="Nuclease_put_TT1808"/>
</dbReference>
<gene>
    <name evidence="2" type="ORF">CCS01_28550</name>
</gene>